<dbReference type="AlphaFoldDB" id="A0A0V0QIP2"/>
<dbReference type="FunCoup" id="A0A0V0QIP2">
    <property type="interactions" value="201"/>
</dbReference>
<dbReference type="Proteomes" id="UP000054937">
    <property type="component" value="Unassembled WGS sequence"/>
</dbReference>
<evidence type="ECO:0000256" key="1">
    <source>
        <dbReference type="ARBA" id="ARBA00008045"/>
    </source>
</evidence>
<dbReference type="Pfam" id="PF01920">
    <property type="entry name" value="Prefoldin_2"/>
    <property type="match status" value="1"/>
</dbReference>
<dbReference type="CDD" id="cd23161">
    <property type="entry name" value="Prefoldin_6"/>
    <property type="match status" value="1"/>
</dbReference>
<dbReference type="GO" id="GO:0016272">
    <property type="term" value="C:prefoldin complex"/>
    <property type="evidence" value="ECO:0007669"/>
    <property type="project" value="InterPro"/>
</dbReference>
<evidence type="ECO:0000313" key="5">
    <source>
        <dbReference type="Proteomes" id="UP000054937"/>
    </source>
</evidence>
<dbReference type="Gene3D" id="1.10.287.370">
    <property type="match status" value="1"/>
</dbReference>
<keyword evidence="3" id="KW-0175">Coiled coil</keyword>
<name>A0A0V0QIP2_PSEPJ</name>
<gene>
    <name evidence="4" type="ORF">PPERSA_03151</name>
</gene>
<dbReference type="SUPFAM" id="SSF46579">
    <property type="entry name" value="Prefoldin"/>
    <property type="match status" value="1"/>
</dbReference>
<dbReference type="InterPro" id="IPR002777">
    <property type="entry name" value="PFD_beta-like"/>
</dbReference>
<protein>
    <submittedName>
        <fullName evidence="4">Prefoldin</fullName>
    </submittedName>
</protein>
<comment type="similarity">
    <text evidence="1">Belongs to the prefoldin subunit beta family.</text>
</comment>
<dbReference type="InParanoid" id="A0A0V0QIP2"/>
<dbReference type="GO" id="GO:0051082">
    <property type="term" value="F:unfolded protein binding"/>
    <property type="evidence" value="ECO:0007669"/>
    <property type="project" value="InterPro"/>
</dbReference>
<keyword evidence="5" id="KW-1185">Reference proteome</keyword>
<dbReference type="PANTHER" id="PTHR21431:SF0">
    <property type="entry name" value="PREFOLDIN SUBUNIT 6"/>
    <property type="match status" value="1"/>
</dbReference>
<keyword evidence="2" id="KW-0143">Chaperone</keyword>
<dbReference type="EMBL" id="LDAU01000158">
    <property type="protein sequence ID" value="KRX02089.1"/>
    <property type="molecule type" value="Genomic_DNA"/>
</dbReference>
<evidence type="ECO:0000256" key="3">
    <source>
        <dbReference type="SAM" id="Coils"/>
    </source>
</evidence>
<dbReference type="GO" id="GO:0051131">
    <property type="term" value="P:chaperone-mediated protein complex assembly"/>
    <property type="evidence" value="ECO:0007669"/>
    <property type="project" value="TreeGrafter"/>
</dbReference>
<proteinExistence type="inferred from homology"/>
<comment type="caution">
    <text evidence="4">The sequence shown here is derived from an EMBL/GenBank/DDBJ whole genome shotgun (WGS) entry which is preliminary data.</text>
</comment>
<evidence type="ECO:0000256" key="2">
    <source>
        <dbReference type="ARBA" id="ARBA00023186"/>
    </source>
</evidence>
<dbReference type="InterPro" id="IPR009053">
    <property type="entry name" value="Prefoldin"/>
</dbReference>
<organism evidence="4 5">
    <name type="scientific">Pseudocohnilembus persalinus</name>
    <name type="common">Ciliate</name>
    <dbReference type="NCBI Taxonomy" id="266149"/>
    <lineage>
        <taxon>Eukaryota</taxon>
        <taxon>Sar</taxon>
        <taxon>Alveolata</taxon>
        <taxon>Ciliophora</taxon>
        <taxon>Intramacronucleata</taxon>
        <taxon>Oligohymenophorea</taxon>
        <taxon>Scuticociliatia</taxon>
        <taxon>Philasterida</taxon>
        <taxon>Pseudocohnilembidae</taxon>
        <taxon>Pseudocohnilembus</taxon>
    </lineage>
</organism>
<reference evidence="4 5" key="1">
    <citation type="journal article" date="2015" name="Sci. Rep.">
        <title>Genome of the facultative scuticociliatosis pathogen Pseudocohnilembus persalinus provides insight into its virulence through horizontal gene transfer.</title>
        <authorList>
            <person name="Xiong J."/>
            <person name="Wang G."/>
            <person name="Cheng J."/>
            <person name="Tian M."/>
            <person name="Pan X."/>
            <person name="Warren A."/>
            <person name="Jiang C."/>
            <person name="Yuan D."/>
            <person name="Miao W."/>
        </authorList>
    </citation>
    <scope>NUCLEOTIDE SEQUENCE [LARGE SCALE GENOMIC DNA]</scope>
    <source>
        <strain evidence="4">36N120E</strain>
    </source>
</reference>
<feature type="coiled-coil region" evidence="3">
    <location>
        <begin position="90"/>
        <end position="124"/>
    </location>
</feature>
<dbReference type="GO" id="GO:0006457">
    <property type="term" value="P:protein folding"/>
    <property type="evidence" value="ECO:0007669"/>
    <property type="project" value="InterPro"/>
</dbReference>
<accession>A0A0V0QIP2</accession>
<dbReference type="GO" id="GO:0051087">
    <property type="term" value="F:protein-folding chaperone binding"/>
    <property type="evidence" value="ECO:0007669"/>
    <property type="project" value="TreeGrafter"/>
</dbReference>
<sequence length="179" mass="21049">MSFNQEKVQQEVVRFQKEIDEEVKGLQAIQKEMQGYGQSRQKLVEQETESSLVKTQFDKLESDAKVYKLVGNILVNQSHDESNQTIQKRLDYIKNELQRIEGLIKEGENKALQKREKIQKIQETYYRFMQAQQQAMQEAVKKAQEGDTSQLSPEQLQVLQQQMAQMQLNNINQQQQQKK</sequence>
<dbReference type="OMA" id="MTDERTY"/>
<dbReference type="GO" id="GO:0005737">
    <property type="term" value="C:cytoplasm"/>
    <property type="evidence" value="ECO:0007669"/>
    <property type="project" value="TreeGrafter"/>
</dbReference>
<dbReference type="PANTHER" id="PTHR21431">
    <property type="entry name" value="PREFOLDIN SUBUNIT 6"/>
    <property type="match status" value="1"/>
</dbReference>
<dbReference type="FunFam" id="1.10.287.370:FF:000003">
    <property type="entry name" value="Prefoldin subunit 6"/>
    <property type="match status" value="1"/>
</dbReference>
<dbReference type="OrthoDB" id="248120at2759"/>
<evidence type="ECO:0000313" key="4">
    <source>
        <dbReference type="EMBL" id="KRX02089.1"/>
    </source>
</evidence>